<feature type="region of interest" description="Disordered" evidence="1">
    <location>
        <begin position="182"/>
        <end position="237"/>
    </location>
</feature>
<keyword evidence="2" id="KW-0812">Transmembrane</keyword>
<sequence length="277" mass="29546">MKNKNAAAEITHTAAENAAALLHDAKDKIAPLLDQGKDRIAPIAAEARARGTEYAHQAAVAAAPAVAAARGAAKGRYDEFLPKLTDALENLANNPNAQEAQARGLAAVKALRGDLQLSKADRRRLHNESLAQIQALRETGAVEKKKKKGKLLPLLFLGALLGGAFVAWKKFFGPQETDWQTHTASAYPASDTQPKPTQSFSEPVDVPETSGNTTDAARYGEGAYVGAEPPEGYSIKGNERSMKYHVPETGGYERTIADVWFNSEAAAEAAGFAKAQR</sequence>
<reference evidence="3 4" key="1">
    <citation type="submission" date="2024-04" db="EMBL/GenBank/DDBJ databases">
        <title>Isolation of an actinomycete strain from pig manure.</title>
        <authorList>
            <person name="Gong T."/>
            <person name="Yu Z."/>
            <person name="An M."/>
            <person name="Wei C."/>
            <person name="Yang W."/>
            <person name="Liu L."/>
        </authorList>
    </citation>
    <scope>NUCLEOTIDE SEQUENCE [LARGE SCALE GENOMIC DNA]</scope>
    <source>
        <strain evidence="3 4">ZF39</strain>
    </source>
</reference>
<gene>
    <name evidence="3" type="ORF">AADG42_13975</name>
</gene>
<feature type="transmembrane region" description="Helical" evidence="2">
    <location>
        <begin position="151"/>
        <end position="168"/>
    </location>
</feature>
<feature type="compositionally biased region" description="Polar residues" evidence="1">
    <location>
        <begin position="182"/>
        <end position="201"/>
    </location>
</feature>
<name>A0ABZ3FQJ0_9ACTN</name>
<protein>
    <recommendedName>
        <fullName evidence="5">50S ribosomal protein L4</fullName>
    </recommendedName>
</protein>
<evidence type="ECO:0000256" key="2">
    <source>
        <dbReference type="SAM" id="Phobius"/>
    </source>
</evidence>
<keyword evidence="2" id="KW-1133">Transmembrane helix</keyword>
<evidence type="ECO:0000313" key="4">
    <source>
        <dbReference type="Proteomes" id="UP001442841"/>
    </source>
</evidence>
<dbReference type="EMBL" id="CP154795">
    <property type="protein sequence ID" value="XAN08362.1"/>
    <property type="molecule type" value="Genomic_DNA"/>
</dbReference>
<keyword evidence="2" id="KW-0472">Membrane</keyword>
<organism evidence="3 4">
    <name type="scientific">Ammonicoccus fulvus</name>
    <dbReference type="NCBI Taxonomy" id="3138240"/>
    <lineage>
        <taxon>Bacteria</taxon>
        <taxon>Bacillati</taxon>
        <taxon>Actinomycetota</taxon>
        <taxon>Actinomycetes</taxon>
        <taxon>Propionibacteriales</taxon>
        <taxon>Propionibacteriaceae</taxon>
        <taxon>Ammonicoccus</taxon>
    </lineage>
</organism>
<dbReference type="Proteomes" id="UP001442841">
    <property type="component" value="Chromosome"/>
</dbReference>
<evidence type="ECO:0008006" key="5">
    <source>
        <dbReference type="Google" id="ProtNLM"/>
    </source>
</evidence>
<proteinExistence type="predicted"/>
<accession>A0ABZ3FQJ0</accession>
<evidence type="ECO:0000313" key="3">
    <source>
        <dbReference type="EMBL" id="XAN08362.1"/>
    </source>
</evidence>
<evidence type="ECO:0000256" key="1">
    <source>
        <dbReference type="SAM" id="MobiDB-lite"/>
    </source>
</evidence>
<keyword evidence="4" id="KW-1185">Reference proteome</keyword>